<name>A0A7G5EBY5_9BURK</name>
<proteinExistence type="predicted"/>
<dbReference type="AlphaFoldDB" id="A0A7G5EBY5"/>
<sequence length="396" mass="44984">MSIPRRYWLPLGLGFVFFFVLPLLVPVTLKLLQPSADKTEELGEVEASTIYQGEDGSLRMLRVMKHSTAQEDVFVLLSNDLQAKQLLGEPQRIVLPRAQVRRPARLRSEADGQLSLLLNDRHWWQRLPTQTAFEPMDAALRQRFAAELGTGVSKYDFGELREPGLLDVTSNTGDRYALYWASGELYPWAERLQRWQQRPWAQYAQTVTRIDYADFDTDVAQYGMPMVLLQFAQKVRPGEFERWPRLSVHSSADKQVRAAPKLYQPLSDGFVVSRQAVREAGITKIAPVTSVPVQFSGEVLARNADRLLMRYDETPSTAAEVVLQIVDVHSLQLVWRKSTREIPQLLFDGEHLAAQAWPGGFYLSTGMNLPALVIDNDGQTLYDFQPQKRLALPTDD</sequence>
<accession>A0A7G5EBY5</accession>
<keyword evidence="3" id="KW-1185">Reference proteome</keyword>
<dbReference type="RefSeq" id="WP_182325947.1">
    <property type="nucleotide sequence ID" value="NZ_CP058554.1"/>
</dbReference>
<protein>
    <submittedName>
        <fullName evidence="2">Uncharacterized protein</fullName>
    </submittedName>
</protein>
<evidence type="ECO:0000256" key="1">
    <source>
        <dbReference type="SAM" id="Phobius"/>
    </source>
</evidence>
<dbReference type="EMBL" id="CP058554">
    <property type="protein sequence ID" value="QMV71510.1"/>
    <property type="molecule type" value="Genomic_DNA"/>
</dbReference>
<keyword evidence="1" id="KW-0472">Membrane</keyword>
<reference evidence="2 3" key="1">
    <citation type="journal article" date="2020" name="G3 (Bethesda)">
        <title>CeMbio - The Caenorhabditis elegans Microbiome Resource.</title>
        <authorList>
            <person name="Dirksen P."/>
            <person name="Assie A."/>
            <person name="Zimmermann J."/>
            <person name="Zhang F."/>
            <person name="Tietje A.M."/>
            <person name="Marsh S.A."/>
            <person name="Felix M.A."/>
            <person name="Shapira M."/>
            <person name="Kaleta C."/>
            <person name="Schulenburg H."/>
            <person name="Samuel B."/>
        </authorList>
    </citation>
    <scope>NUCLEOTIDE SEQUENCE [LARGE SCALE GENOMIC DNA]</scope>
    <source>
        <strain evidence="2 3">BIGb0172</strain>
    </source>
</reference>
<dbReference type="KEGG" id="cpis:HS961_00920"/>
<keyword evidence="1" id="KW-0812">Transmembrane</keyword>
<gene>
    <name evidence="2" type="ORF">HS961_00920</name>
</gene>
<evidence type="ECO:0000313" key="2">
    <source>
        <dbReference type="EMBL" id="QMV71510.1"/>
    </source>
</evidence>
<dbReference type="Proteomes" id="UP000515240">
    <property type="component" value="Chromosome"/>
</dbReference>
<feature type="transmembrane region" description="Helical" evidence="1">
    <location>
        <begin position="7"/>
        <end position="29"/>
    </location>
</feature>
<keyword evidence="1" id="KW-1133">Transmembrane helix</keyword>
<evidence type="ECO:0000313" key="3">
    <source>
        <dbReference type="Proteomes" id="UP000515240"/>
    </source>
</evidence>
<organism evidence="2 3">
    <name type="scientific">Comamonas piscis</name>
    <dbReference type="NCBI Taxonomy" id="1562974"/>
    <lineage>
        <taxon>Bacteria</taxon>
        <taxon>Pseudomonadati</taxon>
        <taxon>Pseudomonadota</taxon>
        <taxon>Betaproteobacteria</taxon>
        <taxon>Burkholderiales</taxon>
        <taxon>Comamonadaceae</taxon>
        <taxon>Comamonas</taxon>
    </lineage>
</organism>